<proteinExistence type="predicted"/>
<evidence type="ECO:0000313" key="2">
    <source>
        <dbReference type="Proteomes" id="UP000242222"/>
    </source>
</evidence>
<name>A0A1I4ZK58_9GAMM</name>
<dbReference type="SUPFAM" id="SSF52799">
    <property type="entry name" value="(Phosphotyrosine protein) phosphatases II"/>
    <property type="match status" value="1"/>
</dbReference>
<organism evidence="1 2">
    <name type="scientific">Izhakiella capsodis</name>
    <dbReference type="NCBI Taxonomy" id="1367852"/>
    <lineage>
        <taxon>Bacteria</taxon>
        <taxon>Pseudomonadati</taxon>
        <taxon>Pseudomonadota</taxon>
        <taxon>Gammaproteobacteria</taxon>
        <taxon>Enterobacterales</taxon>
        <taxon>Erwiniaceae</taxon>
        <taxon>Izhakiella</taxon>
    </lineage>
</organism>
<dbReference type="Gene3D" id="3.90.190.10">
    <property type="entry name" value="Protein tyrosine phosphatase superfamily"/>
    <property type="match status" value="1"/>
</dbReference>
<protein>
    <submittedName>
        <fullName evidence="1">Protein tyrosine/serine phosphatase</fullName>
    </submittedName>
</protein>
<reference evidence="2" key="1">
    <citation type="submission" date="2016-10" db="EMBL/GenBank/DDBJ databases">
        <authorList>
            <person name="Varghese N."/>
            <person name="Submissions S."/>
        </authorList>
    </citation>
    <scope>NUCLEOTIDE SEQUENCE [LARGE SCALE GENOMIC DNA]</scope>
    <source>
        <strain evidence="2">N6PO6</strain>
    </source>
</reference>
<keyword evidence="2" id="KW-1185">Reference proteome</keyword>
<dbReference type="EMBL" id="FOVC01000009">
    <property type="protein sequence ID" value="SFN50632.1"/>
    <property type="molecule type" value="Genomic_DNA"/>
</dbReference>
<dbReference type="InterPro" id="IPR029021">
    <property type="entry name" value="Prot-tyrosine_phosphatase-like"/>
</dbReference>
<sequence length="256" mass="28364">MAISSPVNPQHGINFRDLGGLPAQDGRLIRPGCLFRSGALNELSDDDLLQLAGLPLIHVVDYRDAGESELHPDRLWPGAVYHVMPANPLSAKVSASLDTLVGEAIHDFDAESFMLELYRLLPFNNPAYRHLSALLRDPTTTSLLQHCAVGKDRTGIGSALVLFALGASKETVMRDYLQTQQNLAPFRDRMLSLFAAKLDTSGLGKLEYVLSVHRSCLQAAFEEIEQHYGSIDDWLAQEFQLDNSARALLQRRFLLP</sequence>
<dbReference type="OrthoDB" id="1188001at2"/>
<dbReference type="InterPro" id="IPR026893">
    <property type="entry name" value="Tyr/Ser_Pase_IphP-type"/>
</dbReference>
<dbReference type="GO" id="GO:0004721">
    <property type="term" value="F:phosphoprotein phosphatase activity"/>
    <property type="evidence" value="ECO:0007669"/>
    <property type="project" value="InterPro"/>
</dbReference>
<dbReference type="Proteomes" id="UP000242222">
    <property type="component" value="Unassembled WGS sequence"/>
</dbReference>
<dbReference type="RefSeq" id="WP_092878656.1">
    <property type="nucleotide sequence ID" value="NZ_FOVC01000009.1"/>
</dbReference>
<gene>
    <name evidence="1" type="ORF">SAMN05216516_10919</name>
</gene>
<dbReference type="STRING" id="1367852.SAMN05216516_10919"/>
<evidence type="ECO:0000313" key="1">
    <source>
        <dbReference type="EMBL" id="SFN50632.1"/>
    </source>
</evidence>
<dbReference type="Pfam" id="PF13350">
    <property type="entry name" value="Y_phosphatase3"/>
    <property type="match status" value="1"/>
</dbReference>
<dbReference type="AlphaFoldDB" id="A0A1I4ZK58"/>
<accession>A0A1I4ZK58</accession>